<dbReference type="GO" id="GO:0005794">
    <property type="term" value="C:Golgi apparatus"/>
    <property type="evidence" value="ECO:0007669"/>
    <property type="project" value="TreeGrafter"/>
</dbReference>
<protein>
    <submittedName>
        <fullName evidence="4">Uncharacterized protein</fullName>
    </submittedName>
</protein>
<dbReference type="InterPro" id="IPR050748">
    <property type="entry name" value="Glycosyltrans_8_dom-fam"/>
</dbReference>
<dbReference type="InterPro" id="IPR029044">
    <property type="entry name" value="Nucleotide-diphossugar_trans"/>
</dbReference>
<dbReference type="PANTHER" id="PTHR13778">
    <property type="entry name" value="GLYCOSYLTRANSFERASE 8 DOMAIN-CONTAINING PROTEIN"/>
    <property type="match status" value="1"/>
</dbReference>
<dbReference type="EMBL" id="JBBNAG010000002">
    <property type="protein sequence ID" value="KAK9158742.1"/>
    <property type="molecule type" value="Genomic_DNA"/>
</dbReference>
<dbReference type="PANTHER" id="PTHR13778:SF13">
    <property type="entry name" value="GALACTURONOSYLTRANSFERASE-LIKE 3-RELATED"/>
    <property type="match status" value="1"/>
</dbReference>
<reference evidence="4 5" key="1">
    <citation type="submission" date="2024-01" db="EMBL/GenBank/DDBJ databases">
        <title>Genome assemblies of Stephania.</title>
        <authorList>
            <person name="Yang L."/>
        </authorList>
    </citation>
    <scope>NUCLEOTIDE SEQUENCE [LARGE SCALE GENOMIC DNA]</scope>
    <source>
        <strain evidence="4">JXDWG</strain>
        <tissue evidence="4">Leaf</tissue>
    </source>
</reference>
<evidence type="ECO:0000313" key="4">
    <source>
        <dbReference type="EMBL" id="KAK9158742.1"/>
    </source>
</evidence>
<evidence type="ECO:0000256" key="2">
    <source>
        <dbReference type="ARBA" id="ARBA00022676"/>
    </source>
</evidence>
<organism evidence="4 5">
    <name type="scientific">Stephania cephalantha</name>
    <dbReference type="NCBI Taxonomy" id="152367"/>
    <lineage>
        <taxon>Eukaryota</taxon>
        <taxon>Viridiplantae</taxon>
        <taxon>Streptophyta</taxon>
        <taxon>Embryophyta</taxon>
        <taxon>Tracheophyta</taxon>
        <taxon>Spermatophyta</taxon>
        <taxon>Magnoliopsida</taxon>
        <taxon>Ranunculales</taxon>
        <taxon>Menispermaceae</taxon>
        <taxon>Menispermoideae</taxon>
        <taxon>Cissampelideae</taxon>
        <taxon>Stephania</taxon>
    </lineage>
</organism>
<comment type="caution">
    <text evidence="4">The sequence shown here is derived from an EMBL/GenBank/DDBJ whole genome shotgun (WGS) entry which is preliminary data.</text>
</comment>
<sequence length="200" mass="21983">MCIASLRRTLSASLYPFRSSSVLGLISTSIRSALDCPLNYARNYLPHLLPIYLRCVVYLDSDLLLSFAGNIAPVDHRWNQDGLGGDNFRGLSLGFASRQSPPALEWEGKPWASPSPQMFWSLSSLSPKSIDQKVPPHPLSRAKSSTGFIEFGFGLFVVPPLSGESGFGSIGHYAIVVGRVLGEFDFGFFDHSLPVVFWDQ</sequence>
<keyword evidence="2" id="KW-0328">Glycosyltransferase</keyword>
<keyword evidence="5" id="KW-1185">Reference proteome</keyword>
<evidence type="ECO:0000256" key="3">
    <source>
        <dbReference type="ARBA" id="ARBA00022679"/>
    </source>
</evidence>
<comment type="pathway">
    <text evidence="1">Glycan metabolism; pectin biosynthesis.</text>
</comment>
<evidence type="ECO:0000256" key="1">
    <source>
        <dbReference type="ARBA" id="ARBA00004877"/>
    </source>
</evidence>
<dbReference type="Proteomes" id="UP001419268">
    <property type="component" value="Unassembled WGS sequence"/>
</dbReference>
<evidence type="ECO:0000313" key="5">
    <source>
        <dbReference type="Proteomes" id="UP001419268"/>
    </source>
</evidence>
<dbReference type="GO" id="GO:0016757">
    <property type="term" value="F:glycosyltransferase activity"/>
    <property type="evidence" value="ECO:0007669"/>
    <property type="project" value="UniProtKB-KW"/>
</dbReference>
<proteinExistence type="predicted"/>
<gene>
    <name evidence="4" type="ORF">Scep_005316</name>
</gene>
<name>A0AAP0KU30_9MAGN</name>
<dbReference type="AlphaFoldDB" id="A0AAP0KU30"/>
<accession>A0AAP0KU30</accession>
<dbReference type="SUPFAM" id="SSF53448">
    <property type="entry name" value="Nucleotide-diphospho-sugar transferases"/>
    <property type="match status" value="1"/>
</dbReference>
<keyword evidence="3" id="KW-0808">Transferase</keyword>